<organism evidence="1">
    <name type="scientific">Anguilla anguilla</name>
    <name type="common">European freshwater eel</name>
    <name type="synonym">Muraena anguilla</name>
    <dbReference type="NCBI Taxonomy" id="7936"/>
    <lineage>
        <taxon>Eukaryota</taxon>
        <taxon>Metazoa</taxon>
        <taxon>Chordata</taxon>
        <taxon>Craniata</taxon>
        <taxon>Vertebrata</taxon>
        <taxon>Euteleostomi</taxon>
        <taxon>Actinopterygii</taxon>
        <taxon>Neopterygii</taxon>
        <taxon>Teleostei</taxon>
        <taxon>Anguilliformes</taxon>
        <taxon>Anguillidae</taxon>
        <taxon>Anguilla</taxon>
    </lineage>
</organism>
<reference evidence="1" key="1">
    <citation type="submission" date="2014-11" db="EMBL/GenBank/DDBJ databases">
        <authorList>
            <person name="Amaro Gonzalez C."/>
        </authorList>
    </citation>
    <scope>NUCLEOTIDE SEQUENCE</scope>
</reference>
<dbReference type="AlphaFoldDB" id="A0A0E9RY50"/>
<accession>A0A0E9RY50</accession>
<name>A0A0E9RY50_ANGAN</name>
<reference evidence="1" key="2">
    <citation type="journal article" date="2015" name="Fish Shellfish Immunol.">
        <title>Early steps in the European eel (Anguilla anguilla)-Vibrio vulnificus interaction in the gills: Role of the RtxA13 toxin.</title>
        <authorList>
            <person name="Callol A."/>
            <person name="Pajuelo D."/>
            <person name="Ebbesson L."/>
            <person name="Teles M."/>
            <person name="MacKenzie S."/>
            <person name="Amaro C."/>
        </authorList>
    </citation>
    <scope>NUCLEOTIDE SEQUENCE</scope>
</reference>
<evidence type="ECO:0000313" key="1">
    <source>
        <dbReference type="EMBL" id="JAH33168.1"/>
    </source>
</evidence>
<sequence length="48" mass="5365">MSVSTDHVQQYCEELVMSYHSRGVMISAMTQKPKTQTFSGAVDDIITL</sequence>
<protein>
    <submittedName>
        <fullName evidence="1">Uncharacterized protein</fullName>
    </submittedName>
</protein>
<proteinExistence type="predicted"/>
<dbReference type="EMBL" id="GBXM01075409">
    <property type="protein sequence ID" value="JAH33168.1"/>
    <property type="molecule type" value="Transcribed_RNA"/>
</dbReference>